<sequence>MVCGMCVRYKGTRVQILQDCVKKIFNSCPKSCFVDLSSCLCRVILYVFSTRSEVTFNVFGISLCAAKRVKQVNSSQSPLEIMTLLYIFHIFFIMFYQFSEQMLFGF</sequence>
<reference evidence="2" key="1">
    <citation type="submission" date="2014-11" db="EMBL/GenBank/DDBJ databases">
        <authorList>
            <person name="Amaro Gonzalez C."/>
        </authorList>
    </citation>
    <scope>NUCLEOTIDE SEQUENCE</scope>
</reference>
<accession>A0A0E9X6K9</accession>
<organism evidence="2">
    <name type="scientific">Anguilla anguilla</name>
    <name type="common">European freshwater eel</name>
    <name type="synonym">Muraena anguilla</name>
    <dbReference type="NCBI Taxonomy" id="7936"/>
    <lineage>
        <taxon>Eukaryota</taxon>
        <taxon>Metazoa</taxon>
        <taxon>Chordata</taxon>
        <taxon>Craniata</taxon>
        <taxon>Vertebrata</taxon>
        <taxon>Euteleostomi</taxon>
        <taxon>Actinopterygii</taxon>
        <taxon>Neopterygii</taxon>
        <taxon>Teleostei</taxon>
        <taxon>Anguilliformes</taxon>
        <taxon>Anguillidae</taxon>
        <taxon>Anguilla</taxon>
    </lineage>
</organism>
<keyword evidence="1" id="KW-1133">Transmembrane helix</keyword>
<keyword evidence="1" id="KW-0812">Transmembrane</keyword>
<keyword evidence="1" id="KW-0472">Membrane</keyword>
<evidence type="ECO:0000313" key="2">
    <source>
        <dbReference type="EMBL" id="JAH97510.1"/>
    </source>
</evidence>
<feature type="transmembrane region" description="Helical" evidence="1">
    <location>
        <begin position="77"/>
        <end position="98"/>
    </location>
</feature>
<protein>
    <submittedName>
        <fullName evidence="2">Uncharacterized protein</fullName>
    </submittedName>
</protein>
<reference evidence="2" key="2">
    <citation type="journal article" date="2015" name="Fish Shellfish Immunol.">
        <title>Early steps in the European eel (Anguilla anguilla)-Vibrio vulnificus interaction in the gills: Role of the RtxA13 toxin.</title>
        <authorList>
            <person name="Callol A."/>
            <person name="Pajuelo D."/>
            <person name="Ebbesson L."/>
            <person name="Teles M."/>
            <person name="MacKenzie S."/>
            <person name="Amaro C."/>
        </authorList>
    </citation>
    <scope>NUCLEOTIDE SEQUENCE</scope>
</reference>
<evidence type="ECO:0000256" key="1">
    <source>
        <dbReference type="SAM" id="Phobius"/>
    </source>
</evidence>
<dbReference type="EMBL" id="GBXM01011067">
    <property type="protein sequence ID" value="JAH97510.1"/>
    <property type="molecule type" value="Transcribed_RNA"/>
</dbReference>
<name>A0A0E9X6K9_ANGAN</name>
<dbReference type="AlphaFoldDB" id="A0A0E9X6K9"/>
<proteinExistence type="predicted"/>